<dbReference type="Pfam" id="PF01641">
    <property type="entry name" value="SelR"/>
    <property type="match status" value="1"/>
</dbReference>
<dbReference type="SUPFAM" id="SSF51316">
    <property type="entry name" value="Mss4-like"/>
    <property type="match status" value="1"/>
</dbReference>
<dbReference type="GO" id="GO:0006979">
    <property type="term" value="P:response to oxidative stress"/>
    <property type="evidence" value="ECO:0007669"/>
    <property type="project" value="InterPro"/>
</dbReference>
<dbReference type="PANTHER" id="PTHR46081:SF8">
    <property type="entry name" value="PEPTIDE METHIONINE SULFOXIDE REDUCTASE 2"/>
    <property type="match status" value="1"/>
</dbReference>
<evidence type="ECO:0000259" key="6">
    <source>
        <dbReference type="PROSITE" id="PS51790"/>
    </source>
</evidence>
<gene>
    <name evidence="7" type="ORF">Ctob_004024</name>
</gene>
<dbReference type="AlphaFoldDB" id="A0A0M0JIW5"/>
<feature type="domain" description="MsrB" evidence="6">
    <location>
        <begin position="11"/>
        <end position="121"/>
    </location>
</feature>
<dbReference type="PROSITE" id="PS51790">
    <property type="entry name" value="MSRB"/>
    <property type="match status" value="1"/>
</dbReference>
<keyword evidence="8" id="KW-1185">Reference proteome</keyword>
<dbReference type="PANTHER" id="PTHR46081">
    <property type="entry name" value="PEPTIDE METHIONINE SULFOXIDE REDUCTASE 2"/>
    <property type="match status" value="1"/>
</dbReference>
<organism evidence="7 8">
    <name type="scientific">Chrysochromulina tobinii</name>
    <dbReference type="NCBI Taxonomy" id="1460289"/>
    <lineage>
        <taxon>Eukaryota</taxon>
        <taxon>Haptista</taxon>
        <taxon>Haptophyta</taxon>
        <taxon>Prymnesiophyceae</taxon>
        <taxon>Prymnesiales</taxon>
        <taxon>Chrysochromulinaceae</taxon>
        <taxon>Chrysochromulina</taxon>
    </lineage>
</organism>
<proteinExistence type="inferred from homology"/>
<evidence type="ECO:0000313" key="7">
    <source>
        <dbReference type="EMBL" id="KOO26178.1"/>
    </source>
</evidence>
<evidence type="ECO:0000256" key="1">
    <source>
        <dbReference type="ARBA" id="ARBA00001947"/>
    </source>
</evidence>
<dbReference type="GO" id="GO:0033743">
    <property type="term" value="F:peptide-methionine (R)-S-oxide reductase activity"/>
    <property type="evidence" value="ECO:0007669"/>
    <property type="project" value="InterPro"/>
</dbReference>
<keyword evidence="5" id="KW-0560">Oxidoreductase</keyword>
<sequence length="121" mass="13749">MEGKFPHNRPNSEFAKELTPNEFRCLRKAGTERAGTGEYHAFFPKEGYFACRACKFPLYSSTSKFKDCGWDAFDKCFYTDDNCHVGVQRDAAGLEIICNGCSSHLGHVFYGESQTETDERH</sequence>
<reference evidence="8" key="1">
    <citation type="journal article" date="2015" name="PLoS Genet.">
        <title>Genome Sequence and Transcriptome Analyses of Chrysochromulina tobin: Metabolic Tools for Enhanced Algal Fitness in the Prominent Order Prymnesiales (Haptophyceae).</title>
        <authorList>
            <person name="Hovde B.T."/>
            <person name="Deodato C.R."/>
            <person name="Hunsperger H.M."/>
            <person name="Ryken S.A."/>
            <person name="Yost W."/>
            <person name="Jha R.K."/>
            <person name="Patterson J."/>
            <person name="Monnat R.J. Jr."/>
            <person name="Barlow S.B."/>
            <person name="Starkenburg S.R."/>
            <person name="Cattolico R.A."/>
        </authorList>
    </citation>
    <scope>NUCLEOTIDE SEQUENCE</scope>
    <source>
        <strain evidence="8">CCMP291</strain>
    </source>
</reference>
<evidence type="ECO:0000313" key="8">
    <source>
        <dbReference type="Proteomes" id="UP000037460"/>
    </source>
</evidence>
<dbReference type="Gene3D" id="2.170.150.20">
    <property type="entry name" value="Peptide methionine sulfoxide reductase"/>
    <property type="match status" value="1"/>
</dbReference>
<dbReference type="OrthoDB" id="44061at2759"/>
<evidence type="ECO:0000256" key="3">
    <source>
        <dbReference type="ARBA" id="ARBA00022723"/>
    </source>
</evidence>
<protein>
    <submittedName>
        <fullName evidence="7">Peptide methionine sulfoxide reductase msrb</fullName>
    </submittedName>
</protein>
<evidence type="ECO:0000256" key="4">
    <source>
        <dbReference type="ARBA" id="ARBA00022833"/>
    </source>
</evidence>
<dbReference type="Proteomes" id="UP000037460">
    <property type="component" value="Unassembled WGS sequence"/>
</dbReference>
<evidence type="ECO:0000256" key="2">
    <source>
        <dbReference type="ARBA" id="ARBA00007174"/>
    </source>
</evidence>
<comment type="caution">
    <text evidence="7">The sequence shown here is derived from an EMBL/GenBank/DDBJ whole genome shotgun (WGS) entry which is preliminary data.</text>
</comment>
<dbReference type="EMBL" id="JWZX01002884">
    <property type="protein sequence ID" value="KOO26178.1"/>
    <property type="molecule type" value="Genomic_DNA"/>
</dbReference>
<keyword evidence="4" id="KW-0862">Zinc</keyword>
<comment type="cofactor">
    <cofactor evidence="1">
        <name>Zn(2+)</name>
        <dbReference type="ChEBI" id="CHEBI:29105"/>
    </cofactor>
</comment>
<comment type="similarity">
    <text evidence="2">Belongs to the MsrB Met sulfoxide reductase family.</text>
</comment>
<dbReference type="GO" id="GO:0030091">
    <property type="term" value="P:protein repair"/>
    <property type="evidence" value="ECO:0007669"/>
    <property type="project" value="InterPro"/>
</dbReference>
<name>A0A0M0JIW5_9EUKA</name>
<accession>A0A0M0JIW5</accession>
<evidence type="ECO:0000256" key="5">
    <source>
        <dbReference type="ARBA" id="ARBA00023002"/>
    </source>
</evidence>
<dbReference type="GO" id="GO:0046872">
    <property type="term" value="F:metal ion binding"/>
    <property type="evidence" value="ECO:0007669"/>
    <property type="project" value="UniProtKB-KW"/>
</dbReference>
<dbReference type="InterPro" id="IPR002579">
    <property type="entry name" value="Met_Sox_Rdtase_MsrB_dom"/>
</dbReference>
<keyword evidence="3" id="KW-0479">Metal-binding</keyword>
<dbReference type="InterPro" id="IPR028427">
    <property type="entry name" value="Met_Sox_Rdtase_MsrB"/>
</dbReference>
<dbReference type="InterPro" id="IPR011057">
    <property type="entry name" value="Mss4-like_sf"/>
</dbReference>